<reference evidence="1" key="4">
    <citation type="submission" date="2023-08" db="EMBL/GenBank/DDBJ databases">
        <authorList>
            <person name="Sun Q."/>
            <person name="Zhou Y."/>
        </authorList>
    </citation>
    <scope>NUCLEOTIDE SEQUENCE</scope>
    <source>
        <strain evidence="2">CGMCC 1.8884</strain>
        <strain evidence="1">CGMCC 1.8885</strain>
    </source>
</reference>
<dbReference type="AlphaFoldDB" id="A0AAV4K841"/>
<protein>
    <submittedName>
        <fullName evidence="1">Uncharacterized protein</fullName>
    </submittedName>
</protein>
<dbReference type="RefSeq" id="WP_017870623.1">
    <property type="nucleotide sequence ID" value="NZ_BMLZ01000024.1"/>
</dbReference>
<name>A0AAV4K841_9DEIO</name>
<evidence type="ECO:0000313" key="1">
    <source>
        <dbReference type="EMBL" id="GGI88167.1"/>
    </source>
</evidence>
<dbReference type="EMBL" id="BMLZ01000024">
    <property type="protein sequence ID" value="GGP30325.1"/>
    <property type="molecule type" value="Genomic_DNA"/>
</dbReference>
<organism evidence="1 4">
    <name type="scientific">Deinococcus wulumuqiensis</name>
    <dbReference type="NCBI Taxonomy" id="980427"/>
    <lineage>
        <taxon>Bacteria</taxon>
        <taxon>Thermotogati</taxon>
        <taxon>Deinococcota</taxon>
        <taxon>Deinococci</taxon>
        <taxon>Deinococcales</taxon>
        <taxon>Deinococcaceae</taxon>
        <taxon>Deinococcus</taxon>
    </lineage>
</organism>
<dbReference type="GeneID" id="59166902"/>
<gene>
    <name evidence="2" type="ORF">GCM10008021_19760</name>
    <name evidence="1" type="ORF">GCM10010914_23180</name>
</gene>
<sequence>MSHLLARVLHDIRHDGSMNGTTVKNPATVVVNELRNCGLLDALRALAPTRAGGRPRSPQPAPLFA</sequence>
<keyword evidence="3" id="KW-1185">Reference proteome</keyword>
<accession>A0AAV4K841</accession>
<evidence type="ECO:0000313" key="3">
    <source>
        <dbReference type="Proteomes" id="UP000630135"/>
    </source>
</evidence>
<proteinExistence type="predicted"/>
<evidence type="ECO:0000313" key="4">
    <source>
        <dbReference type="Proteomes" id="UP000652720"/>
    </source>
</evidence>
<reference evidence="3" key="3">
    <citation type="journal article" date="2019" name="Int. J. Syst. Evol. Microbiol.">
        <title>The Global Catalogue of Microorganisms (GCM) 10K type strain sequencing project: providing services to taxonomists for standard genome sequencing and annotation.</title>
        <authorList>
            <consortium name="The Broad Institute Genomics Platform"/>
            <consortium name="The Broad Institute Genome Sequencing Center for Infectious Disease"/>
            <person name="Wu L."/>
            <person name="Ma J."/>
        </authorList>
    </citation>
    <scope>NUCLEOTIDE SEQUENCE [LARGE SCALE GENOMIC DNA]</scope>
    <source>
        <strain evidence="3">CGMCC 1.8884</strain>
    </source>
</reference>
<dbReference type="EMBL" id="BMMA01000024">
    <property type="protein sequence ID" value="GGI88167.1"/>
    <property type="molecule type" value="Genomic_DNA"/>
</dbReference>
<reference evidence="1" key="2">
    <citation type="journal article" date="2014" name="Int. J. Syst. Evol. Microbiol.">
        <title>Complete genome sequence of Corynebacterium casei LMG S-19264T (=DSM 44701T), isolated from a smear-ripened cheese.</title>
        <authorList>
            <consortium name="US DOE Joint Genome Institute (JGI-PGF)"/>
            <person name="Walter F."/>
            <person name="Albersmeier A."/>
            <person name="Kalinowski J."/>
            <person name="Ruckert C."/>
        </authorList>
    </citation>
    <scope>NUCLEOTIDE SEQUENCE</scope>
    <source>
        <strain evidence="1">CGMCC 1.8885</strain>
    </source>
</reference>
<reference evidence="2" key="1">
    <citation type="journal article" date="2014" name="Int. J. Syst. Evol. Microbiol.">
        <title>Complete genome of a new Firmicutes species belonging to the dominant human colonic microbiota ('Ruminococcus bicirculans') reveals two chromosomes and a selective capacity to utilize plant glucans.</title>
        <authorList>
            <consortium name="NISC Comparative Sequencing Program"/>
            <person name="Wegmann U."/>
            <person name="Louis P."/>
            <person name="Goesmann A."/>
            <person name="Henrissat B."/>
            <person name="Duncan S.H."/>
            <person name="Flint H.J."/>
        </authorList>
    </citation>
    <scope>NUCLEOTIDE SEQUENCE</scope>
    <source>
        <strain evidence="2">CGMCC 1.8884</strain>
    </source>
</reference>
<dbReference type="Proteomes" id="UP000630135">
    <property type="component" value="Unassembled WGS sequence"/>
</dbReference>
<dbReference type="Proteomes" id="UP000652720">
    <property type="component" value="Unassembled WGS sequence"/>
</dbReference>
<comment type="caution">
    <text evidence="1">The sequence shown here is derived from an EMBL/GenBank/DDBJ whole genome shotgun (WGS) entry which is preliminary data.</text>
</comment>
<evidence type="ECO:0000313" key="2">
    <source>
        <dbReference type="EMBL" id="GGP30325.1"/>
    </source>
</evidence>